<accession>A0A6N8F6B9</accession>
<keyword evidence="3" id="KW-1185">Reference proteome</keyword>
<dbReference type="Gene3D" id="3.40.50.1820">
    <property type="entry name" value="alpha/beta hydrolase"/>
    <property type="match status" value="1"/>
</dbReference>
<dbReference type="OrthoDB" id="652634at2"/>
<protein>
    <submittedName>
        <fullName evidence="2">Alpha/beta hydrolase</fullName>
    </submittedName>
</protein>
<proteinExistence type="predicted"/>
<dbReference type="EMBL" id="WOCD01000002">
    <property type="protein sequence ID" value="MUH71738.1"/>
    <property type="molecule type" value="Genomic_DNA"/>
</dbReference>
<keyword evidence="2" id="KW-0378">Hydrolase</keyword>
<dbReference type="GO" id="GO:0016787">
    <property type="term" value="F:hydrolase activity"/>
    <property type="evidence" value="ECO:0007669"/>
    <property type="project" value="UniProtKB-KW"/>
</dbReference>
<evidence type="ECO:0000313" key="2">
    <source>
        <dbReference type="EMBL" id="MUH71738.1"/>
    </source>
</evidence>
<dbReference type="Pfam" id="PF20408">
    <property type="entry name" value="Abhydrolase_11"/>
    <property type="match status" value="1"/>
</dbReference>
<dbReference type="InterPro" id="IPR026555">
    <property type="entry name" value="NSL3/Tex30"/>
</dbReference>
<dbReference type="SUPFAM" id="SSF53474">
    <property type="entry name" value="alpha/beta-Hydrolases"/>
    <property type="match status" value="1"/>
</dbReference>
<evidence type="ECO:0000259" key="1">
    <source>
        <dbReference type="Pfam" id="PF20408"/>
    </source>
</evidence>
<name>A0A6N8F6B9_9GAMM</name>
<feature type="domain" description="KANL3/Tex30 alpha/beta hydrolase-like" evidence="1">
    <location>
        <begin position="3"/>
        <end position="175"/>
    </location>
</feature>
<evidence type="ECO:0000313" key="3">
    <source>
        <dbReference type="Proteomes" id="UP000439994"/>
    </source>
</evidence>
<sequence length="181" mass="20338">MSLAKLGFNVVTFNFPYMQTVYETEKRRPPNRAPQLLEYFQLEMEMVKTSIAPKLPLFLIGKSMGGRMASLLATDVSNLFDGLIVLGYPFIPPGKPEKLEERIAHFPKIVKPTLILQGERDSFGGTELIQSLKLPKNMQTFAIPDGDHSFKPRKASGYTELSNMQLAVSKIEQFVTGQLNE</sequence>
<reference evidence="2 3" key="1">
    <citation type="submission" date="2019-11" db="EMBL/GenBank/DDBJ databases">
        <title>P. haliotis isolates from Z. marina roots.</title>
        <authorList>
            <person name="Cohen M."/>
            <person name="Jospin G."/>
            <person name="Eisen J.A."/>
            <person name="Coil D.A."/>
        </authorList>
    </citation>
    <scope>NUCLEOTIDE SEQUENCE [LARGE SCALE GENOMIC DNA]</scope>
    <source>
        <strain evidence="2 3">UCD-MCMsp1aY</strain>
    </source>
</reference>
<comment type="caution">
    <text evidence="2">The sequence shown here is derived from an EMBL/GenBank/DDBJ whole genome shotgun (WGS) entry which is preliminary data.</text>
</comment>
<dbReference type="InterPro" id="IPR029058">
    <property type="entry name" value="AB_hydrolase_fold"/>
</dbReference>
<organism evidence="2 3">
    <name type="scientific">Psychrosphaera haliotis</name>
    <dbReference type="NCBI Taxonomy" id="555083"/>
    <lineage>
        <taxon>Bacteria</taxon>
        <taxon>Pseudomonadati</taxon>
        <taxon>Pseudomonadota</taxon>
        <taxon>Gammaproteobacteria</taxon>
        <taxon>Alteromonadales</taxon>
        <taxon>Pseudoalteromonadaceae</taxon>
        <taxon>Psychrosphaera</taxon>
    </lineage>
</organism>
<dbReference type="PANTHER" id="PTHR13136">
    <property type="entry name" value="TESTIS DEVELOPMENT PROTEIN PRTD"/>
    <property type="match status" value="1"/>
</dbReference>
<dbReference type="InterPro" id="IPR046879">
    <property type="entry name" value="KANL3/Tex30_Abhydrolase"/>
</dbReference>
<gene>
    <name evidence="2" type="ORF">GNP35_04125</name>
</gene>
<dbReference type="Proteomes" id="UP000439994">
    <property type="component" value="Unassembled WGS sequence"/>
</dbReference>
<dbReference type="PANTHER" id="PTHR13136:SF11">
    <property type="entry name" value="TESTIS-EXPRESSED PROTEIN 30"/>
    <property type="match status" value="1"/>
</dbReference>
<dbReference type="AlphaFoldDB" id="A0A6N8F6B9"/>